<accession>A0ABW4N806</accession>
<sequence>MTDGVSPIDAAPQHAPRPFPLFLSMLRSETAQNRDRQAAALKGLARYQAASRLPRPAPMPAIATAGRASLRDYGGTGRPVVFVPSLINPPFVLDLAPDQSLLRWLASEGLRPLLVDWGEPTPADRNEDVTAHIERRLLPMLAALDEPPILVGYCLGGTIALAAARAAGAHAVGLIAAPWHFAGFPQKARADIAALWDAARPTCEALGIVPMEVLQSGFWKLDPGRTIAKYEALAEADETTLARFVALEDWANAGAPLTLAAGRQMFEDFFAADAPGSGHWRVAGEHVDPAALSCPIADFVSLTDRIVPATTSVGVGTRHDVGAGHVGMIVGSRARALLWEPLADWLKTVALAR</sequence>
<dbReference type="InterPro" id="IPR029058">
    <property type="entry name" value="AB_hydrolase_fold"/>
</dbReference>
<reference evidence="2" key="1">
    <citation type="journal article" date="2019" name="Int. J. Syst. Evol. Microbiol.">
        <title>The Global Catalogue of Microorganisms (GCM) 10K type strain sequencing project: providing services to taxonomists for standard genome sequencing and annotation.</title>
        <authorList>
            <consortium name="The Broad Institute Genomics Platform"/>
            <consortium name="The Broad Institute Genome Sequencing Center for Infectious Disease"/>
            <person name="Wu L."/>
            <person name="Ma J."/>
        </authorList>
    </citation>
    <scope>NUCLEOTIDE SEQUENCE [LARGE SCALE GENOMIC DNA]</scope>
    <source>
        <strain evidence="2">Q85</strain>
    </source>
</reference>
<dbReference type="Proteomes" id="UP001597283">
    <property type="component" value="Unassembled WGS sequence"/>
</dbReference>
<keyword evidence="1" id="KW-0378">Hydrolase</keyword>
<comment type="caution">
    <text evidence="1">The sequence shown here is derived from an EMBL/GenBank/DDBJ whole genome shotgun (WGS) entry which is preliminary data.</text>
</comment>
<dbReference type="InterPro" id="IPR051321">
    <property type="entry name" value="PHA/PHB_synthase"/>
</dbReference>
<name>A0ABW4N806_9SPHN</name>
<keyword evidence="2" id="KW-1185">Reference proteome</keyword>
<evidence type="ECO:0000313" key="1">
    <source>
        <dbReference type="EMBL" id="MFD1786282.1"/>
    </source>
</evidence>
<organism evidence="1 2">
    <name type="scientific">Sphingomonas floccifaciens</name>
    <dbReference type="NCBI Taxonomy" id="1844115"/>
    <lineage>
        <taxon>Bacteria</taxon>
        <taxon>Pseudomonadati</taxon>
        <taxon>Pseudomonadota</taxon>
        <taxon>Alphaproteobacteria</taxon>
        <taxon>Sphingomonadales</taxon>
        <taxon>Sphingomonadaceae</taxon>
        <taxon>Sphingomonas</taxon>
    </lineage>
</organism>
<dbReference type="SUPFAM" id="SSF53474">
    <property type="entry name" value="alpha/beta-Hydrolases"/>
    <property type="match status" value="1"/>
</dbReference>
<dbReference type="PANTHER" id="PTHR36837">
    <property type="entry name" value="POLY(3-HYDROXYALKANOATE) POLYMERASE SUBUNIT PHAC"/>
    <property type="match status" value="1"/>
</dbReference>
<dbReference type="PANTHER" id="PTHR36837:SF2">
    <property type="entry name" value="POLY(3-HYDROXYALKANOATE) POLYMERASE SUBUNIT PHAC"/>
    <property type="match status" value="1"/>
</dbReference>
<dbReference type="RefSeq" id="WP_380938109.1">
    <property type="nucleotide sequence ID" value="NZ_JBHUFC010000001.1"/>
</dbReference>
<protein>
    <submittedName>
        <fullName evidence="1">Alpha/beta hydrolase</fullName>
    </submittedName>
</protein>
<proteinExistence type="predicted"/>
<gene>
    <name evidence="1" type="ORF">ACFSC3_01730</name>
</gene>
<evidence type="ECO:0000313" key="2">
    <source>
        <dbReference type="Proteomes" id="UP001597283"/>
    </source>
</evidence>
<dbReference type="GO" id="GO:0016787">
    <property type="term" value="F:hydrolase activity"/>
    <property type="evidence" value="ECO:0007669"/>
    <property type="project" value="UniProtKB-KW"/>
</dbReference>
<dbReference type="Gene3D" id="3.40.50.1820">
    <property type="entry name" value="alpha/beta hydrolase"/>
    <property type="match status" value="1"/>
</dbReference>
<dbReference type="EMBL" id="JBHUFC010000001">
    <property type="protein sequence ID" value="MFD1786282.1"/>
    <property type="molecule type" value="Genomic_DNA"/>
</dbReference>